<dbReference type="InterPro" id="IPR038765">
    <property type="entry name" value="Papain-like_cys_pep_sf"/>
</dbReference>
<dbReference type="PROSITE" id="PS52049">
    <property type="entry name" value="ULD"/>
    <property type="match status" value="1"/>
</dbReference>
<feature type="site" description="Transition state stabilizer" evidence="8">
    <location>
        <position position="177"/>
    </location>
</feature>
<feature type="active site" description="Proton donor" evidence="8">
    <location>
        <position position="282"/>
    </location>
</feature>
<proteinExistence type="inferred from homology"/>
<dbReference type="InterPro" id="IPR036959">
    <property type="entry name" value="Peptidase_C12_UCH_sf"/>
</dbReference>
<feature type="region of interest" description="Disordered" evidence="9">
    <location>
        <begin position="15"/>
        <end position="78"/>
    </location>
</feature>
<keyword evidence="6 8" id="KW-0378">Hydrolase</keyword>
<dbReference type="InterPro" id="IPR001578">
    <property type="entry name" value="Peptidase_C12_UCH"/>
</dbReference>
<keyword evidence="7 8" id="KW-0788">Thiol protease</keyword>
<evidence type="ECO:0000256" key="8">
    <source>
        <dbReference type="PROSITE-ProRule" id="PRU01393"/>
    </source>
</evidence>
<organism evidence="11 12">
    <name type="scientific">Schizothecium vesticola</name>
    <dbReference type="NCBI Taxonomy" id="314040"/>
    <lineage>
        <taxon>Eukaryota</taxon>
        <taxon>Fungi</taxon>
        <taxon>Dikarya</taxon>
        <taxon>Ascomycota</taxon>
        <taxon>Pezizomycotina</taxon>
        <taxon>Sordariomycetes</taxon>
        <taxon>Sordariomycetidae</taxon>
        <taxon>Sordariales</taxon>
        <taxon>Schizotheciaceae</taxon>
        <taxon>Schizothecium</taxon>
    </lineage>
</organism>
<evidence type="ECO:0000256" key="5">
    <source>
        <dbReference type="ARBA" id="ARBA00022786"/>
    </source>
</evidence>
<gene>
    <name evidence="11" type="ORF">B0T18DRAFT_428395</name>
</gene>
<comment type="caution">
    <text evidence="11">The sequence shown here is derived from an EMBL/GenBank/DDBJ whole genome shotgun (WGS) entry which is preliminary data.</text>
</comment>
<comment type="catalytic activity">
    <reaction evidence="1 8">
        <text>Thiol-dependent hydrolysis of ester, thioester, amide, peptide and isopeptide bonds formed by the C-terminal Gly of ubiquitin (a 76-residue protein attached to proteins as an intracellular targeting signal).</text>
        <dbReference type="EC" id="3.4.19.12"/>
    </reaction>
</comment>
<evidence type="ECO:0000313" key="12">
    <source>
        <dbReference type="Proteomes" id="UP001172155"/>
    </source>
</evidence>
<evidence type="ECO:0000256" key="9">
    <source>
        <dbReference type="SAM" id="MobiDB-lite"/>
    </source>
</evidence>
<keyword evidence="12" id="KW-1185">Reference proteome</keyword>
<dbReference type="EMBL" id="JAUKUD010000003">
    <property type="protein sequence ID" value="KAK0750447.1"/>
    <property type="molecule type" value="Genomic_DNA"/>
</dbReference>
<sequence length="397" mass="44096">MDVDGAAGTCIVVTDLPGLGASESSIPTTRRSTRARKPARAYEEESETASIAAPPSPRSAEHTPTPTTRRNAKRKAAPEVFVTPENIIEASLQPWEENEQAEWPSWTELESDPALFNGVLRLLGITGAKIEEVLSVDEEYLAQLPAPVYGLIFLYQYVSEESPEADEKASDIWFANQTTNSACATIAMLNIVMNAEGLNLGEKLQDFKQDSKDLAPPLRGNLINNSPWIRMAHNSFARRFDLLNAALSLDNDVEESKKKKRPRSTVTRVKKKKKAETSNAYHFIAFVPVGQSVWQLDGLEASPVHVGDFEQGAHWTSAARPIIEAKMIAYETEQLSFSLLAMCRDGMAEEKGGLSEYDTQRVLGRMHDYTPAIHEWVQRLAEHGALLELHEEAQKHN</sequence>
<feature type="domain" description="UCH catalytic" evidence="10">
    <location>
        <begin position="105"/>
        <end position="344"/>
    </location>
</feature>
<dbReference type="FunFam" id="3.40.532.10:FF:000010">
    <property type="entry name" value="Ubiquitin carboxyl-terminal hydrolase"/>
    <property type="match status" value="1"/>
</dbReference>
<reference evidence="11" key="1">
    <citation type="submission" date="2023-06" db="EMBL/GenBank/DDBJ databases">
        <title>Genome-scale phylogeny and comparative genomics of the fungal order Sordariales.</title>
        <authorList>
            <consortium name="Lawrence Berkeley National Laboratory"/>
            <person name="Hensen N."/>
            <person name="Bonometti L."/>
            <person name="Westerberg I."/>
            <person name="Brannstrom I.O."/>
            <person name="Guillou S."/>
            <person name="Cros-Aarteil S."/>
            <person name="Calhoun S."/>
            <person name="Haridas S."/>
            <person name="Kuo A."/>
            <person name="Mondo S."/>
            <person name="Pangilinan J."/>
            <person name="Riley R."/>
            <person name="LaButti K."/>
            <person name="Andreopoulos B."/>
            <person name="Lipzen A."/>
            <person name="Chen C."/>
            <person name="Yanf M."/>
            <person name="Daum C."/>
            <person name="Ng V."/>
            <person name="Clum A."/>
            <person name="Steindorff A."/>
            <person name="Ohm R."/>
            <person name="Martin F."/>
            <person name="Silar P."/>
            <person name="Natvig D."/>
            <person name="Lalanne C."/>
            <person name="Gautier V."/>
            <person name="Ament-velasquez S.L."/>
            <person name="Kruys A."/>
            <person name="Hutchinson M.I."/>
            <person name="Powell A.J."/>
            <person name="Barry K."/>
            <person name="Miller A.N."/>
            <person name="Grigoriev I.V."/>
            <person name="Debuchy R."/>
            <person name="Gladieux P."/>
            <person name="Thoren M.H."/>
            <person name="Johannesson H."/>
        </authorList>
    </citation>
    <scope>NUCLEOTIDE SEQUENCE</scope>
    <source>
        <strain evidence="11">SMH3187-1</strain>
    </source>
</reference>
<dbReference type="GO" id="GO:0004843">
    <property type="term" value="F:cysteine-type deubiquitinase activity"/>
    <property type="evidence" value="ECO:0007669"/>
    <property type="project" value="UniProtKB-UniRule"/>
</dbReference>
<evidence type="ECO:0000256" key="6">
    <source>
        <dbReference type="ARBA" id="ARBA00022801"/>
    </source>
</evidence>
<dbReference type="Pfam" id="PF01088">
    <property type="entry name" value="Peptidase_C12"/>
    <property type="match status" value="1"/>
</dbReference>
<dbReference type="PANTHER" id="PTHR10589:SF16">
    <property type="entry name" value="UBIQUITIN CARBOXYL-TERMINAL HYDROLASE ISOZYME L5"/>
    <property type="match status" value="1"/>
</dbReference>
<dbReference type="SUPFAM" id="SSF54001">
    <property type="entry name" value="Cysteine proteinases"/>
    <property type="match status" value="1"/>
</dbReference>
<dbReference type="GO" id="GO:0005737">
    <property type="term" value="C:cytoplasm"/>
    <property type="evidence" value="ECO:0007669"/>
    <property type="project" value="TreeGrafter"/>
</dbReference>
<evidence type="ECO:0000256" key="3">
    <source>
        <dbReference type="ARBA" id="ARBA00012759"/>
    </source>
</evidence>
<protein>
    <recommendedName>
        <fullName evidence="3 8">ubiquitinyl hydrolase 1</fullName>
        <ecNumber evidence="3 8">3.4.19.12</ecNumber>
    </recommendedName>
</protein>
<evidence type="ECO:0000256" key="4">
    <source>
        <dbReference type="ARBA" id="ARBA00022670"/>
    </source>
</evidence>
<keyword evidence="4 8" id="KW-0645">Protease</keyword>
<name>A0AA40F3B2_9PEZI</name>
<dbReference type="EC" id="3.4.19.12" evidence="3 8"/>
<feature type="active site" description="Nucleophile" evidence="8">
    <location>
        <position position="183"/>
    </location>
</feature>
<evidence type="ECO:0000259" key="10">
    <source>
        <dbReference type="PROSITE" id="PS52048"/>
    </source>
</evidence>
<evidence type="ECO:0000313" key="11">
    <source>
        <dbReference type="EMBL" id="KAK0750447.1"/>
    </source>
</evidence>
<dbReference type="GO" id="GO:0016579">
    <property type="term" value="P:protein deubiquitination"/>
    <property type="evidence" value="ECO:0007669"/>
    <property type="project" value="TreeGrafter"/>
</dbReference>
<dbReference type="GO" id="GO:0006511">
    <property type="term" value="P:ubiquitin-dependent protein catabolic process"/>
    <property type="evidence" value="ECO:0007669"/>
    <property type="project" value="UniProtKB-UniRule"/>
</dbReference>
<feature type="site" description="Important for enzyme activity" evidence="8">
    <location>
        <position position="297"/>
    </location>
</feature>
<comment type="similarity">
    <text evidence="2 8">Belongs to the peptidase C12 family.</text>
</comment>
<dbReference type="PANTHER" id="PTHR10589">
    <property type="entry name" value="UBIQUITIN CARBOXYL-TERMINAL HYDROLASE"/>
    <property type="match status" value="1"/>
</dbReference>
<dbReference type="Gene3D" id="3.40.532.10">
    <property type="entry name" value="Peptidase C12, ubiquitin carboxyl-terminal hydrolase"/>
    <property type="match status" value="1"/>
</dbReference>
<evidence type="ECO:0000256" key="1">
    <source>
        <dbReference type="ARBA" id="ARBA00000707"/>
    </source>
</evidence>
<dbReference type="Proteomes" id="UP001172155">
    <property type="component" value="Unassembled WGS sequence"/>
</dbReference>
<dbReference type="AlphaFoldDB" id="A0AA40F3B2"/>
<keyword evidence="5 8" id="KW-0833">Ubl conjugation pathway</keyword>
<dbReference type="PROSITE" id="PS52048">
    <property type="entry name" value="UCH_DOMAIN"/>
    <property type="match status" value="1"/>
</dbReference>
<evidence type="ECO:0000256" key="2">
    <source>
        <dbReference type="ARBA" id="ARBA00009326"/>
    </source>
</evidence>
<evidence type="ECO:0000256" key="7">
    <source>
        <dbReference type="ARBA" id="ARBA00022807"/>
    </source>
</evidence>
<accession>A0AA40F3B2</accession>